<evidence type="ECO:0000256" key="3">
    <source>
        <dbReference type="ARBA" id="ARBA00022475"/>
    </source>
</evidence>
<evidence type="ECO:0000313" key="10">
    <source>
        <dbReference type="Proteomes" id="UP000248557"/>
    </source>
</evidence>
<accession>A0A328PY79</accession>
<keyword evidence="4 7" id="KW-0812">Transmembrane</keyword>
<name>A0A328PY79_9EURY</name>
<evidence type="ECO:0000256" key="2">
    <source>
        <dbReference type="ARBA" id="ARBA00022448"/>
    </source>
</evidence>
<dbReference type="AlphaFoldDB" id="A0A328PY79"/>
<dbReference type="PANTHER" id="PTHR30151:SF0">
    <property type="entry name" value="ABC TRANSPORTER PERMEASE PROTEIN MJ0413-RELATED"/>
    <property type="match status" value="1"/>
</dbReference>
<gene>
    <name evidence="9" type="ORF">CA615_04960</name>
</gene>
<proteinExistence type="inferred from homology"/>
<dbReference type="EMBL" id="NGJK01000062">
    <property type="protein sequence ID" value="RAP02931.1"/>
    <property type="molecule type" value="Genomic_DNA"/>
</dbReference>
<dbReference type="PANTHER" id="PTHR30151">
    <property type="entry name" value="ALKANE SULFONATE ABC TRANSPORTER-RELATED, MEMBRANE SUBUNIT"/>
    <property type="match status" value="1"/>
</dbReference>
<evidence type="ECO:0000259" key="8">
    <source>
        <dbReference type="PROSITE" id="PS50928"/>
    </source>
</evidence>
<evidence type="ECO:0000256" key="7">
    <source>
        <dbReference type="RuleBase" id="RU363032"/>
    </source>
</evidence>
<protein>
    <submittedName>
        <fullName evidence="9">ABC transporter permease</fullName>
    </submittedName>
</protein>
<dbReference type="GO" id="GO:0005886">
    <property type="term" value="C:plasma membrane"/>
    <property type="evidence" value="ECO:0007669"/>
    <property type="project" value="UniProtKB-SubCell"/>
</dbReference>
<evidence type="ECO:0000256" key="4">
    <source>
        <dbReference type="ARBA" id="ARBA00022692"/>
    </source>
</evidence>
<dbReference type="Proteomes" id="UP000248557">
    <property type="component" value="Unassembled WGS sequence"/>
</dbReference>
<evidence type="ECO:0000256" key="6">
    <source>
        <dbReference type="ARBA" id="ARBA00023136"/>
    </source>
</evidence>
<evidence type="ECO:0000256" key="5">
    <source>
        <dbReference type="ARBA" id="ARBA00022989"/>
    </source>
</evidence>
<comment type="similarity">
    <text evidence="7">Belongs to the binding-protein-dependent transport system permease family.</text>
</comment>
<keyword evidence="2 7" id="KW-0813">Transport</keyword>
<dbReference type="RefSeq" id="WP_112149613.1">
    <property type="nucleotide sequence ID" value="NZ_CATZNA010000054.1"/>
</dbReference>
<sequence length="251" mass="27828">MKHEDKTYNWLDKIILPIILIIIWYILADVLMILPSYTFPGPVEVFNSFINLLTSGRLVTDILDTLYKVILGLIIAAIVGISLGLMAGWSKYFERLTSVIVSVLRPIPPIAWIPFSILWFGIGSLPAIFIIFMGCVFPIFVYTVDGVHRTKKVLIESALTFGVTNEQMITEVILPSTIPYIVSGLKVAIGIALMCTISGEMIGSSSGIGYMILTSTNLFDTGSTVVGMLLIGFIGIIFDYIFTKIQEKIFW</sequence>
<evidence type="ECO:0000313" key="9">
    <source>
        <dbReference type="EMBL" id="RAP02931.1"/>
    </source>
</evidence>
<feature type="transmembrane region" description="Helical" evidence="7">
    <location>
        <begin position="187"/>
        <end position="213"/>
    </location>
</feature>
<dbReference type="CDD" id="cd06261">
    <property type="entry name" value="TM_PBP2"/>
    <property type="match status" value="1"/>
</dbReference>
<reference evidence="9 10" key="1">
    <citation type="submission" date="2017-05" db="EMBL/GenBank/DDBJ databases">
        <title>Host range expansion of the Methanosphaera genus to humans and monogastric animals involves recent and extensive reduction in genome content.</title>
        <authorList>
            <person name="Hoedt E.C."/>
            <person name="Volmer J.G."/>
            <person name="Parks D.H."/>
            <person name="Rosewarne C.P."/>
            <person name="Denman S.E."/>
            <person name="Mcsweeney C.S."/>
            <person name="O Cuiv P."/>
            <person name="Hugenholtz P."/>
            <person name="Tyson G.W."/>
            <person name="Morrison M."/>
        </authorList>
    </citation>
    <scope>NUCLEOTIDE SEQUENCE [LARGE SCALE GENOMIC DNA]</scope>
    <source>
        <strain evidence="9 10">PA5</strain>
    </source>
</reference>
<dbReference type="SUPFAM" id="SSF161098">
    <property type="entry name" value="MetI-like"/>
    <property type="match status" value="1"/>
</dbReference>
<keyword evidence="6 7" id="KW-0472">Membrane</keyword>
<feature type="transmembrane region" description="Helical" evidence="7">
    <location>
        <begin position="66"/>
        <end position="89"/>
    </location>
</feature>
<dbReference type="Pfam" id="PF00528">
    <property type="entry name" value="BPD_transp_1"/>
    <property type="match status" value="1"/>
</dbReference>
<comment type="subcellular location">
    <subcellularLocation>
        <location evidence="1 7">Cell membrane</location>
        <topology evidence="1 7">Multi-pass membrane protein</topology>
    </subcellularLocation>
</comment>
<dbReference type="Gene3D" id="1.10.3720.10">
    <property type="entry name" value="MetI-like"/>
    <property type="match status" value="1"/>
</dbReference>
<organism evidence="9 10">
    <name type="scientific">Methanosphaera stadtmanae</name>
    <dbReference type="NCBI Taxonomy" id="2317"/>
    <lineage>
        <taxon>Archaea</taxon>
        <taxon>Methanobacteriati</taxon>
        <taxon>Methanobacteriota</taxon>
        <taxon>Methanomada group</taxon>
        <taxon>Methanobacteria</taxon>
        <taxon>Methanobacteriales</taxon>
        <taxon>Methanobacteriaceae</taxon>
        <taxon>Methanosphaera</taxon>
    </lineage>
</organism>
<evidence type="ECO:0000256" key="1">
    <source>
        <dbReference type="ARBA" id="ARBA00004651"/>
    </source>
</evidence>
<dbReference type="GO" id="GO:0055085">
    <property type="term" value="P:transmembrane transport"/>
    <property type="evidence" value="ECO:0007669"/>
    <property type="project" value="InterPro"/>
</dbReference>
<feature type="domain" description="ABC transmembrane type-1" evidence="8">
    <location>
        <begin position="62"/>
        <end position="242"/>
    </location>
</feature>
<feature type="transmembrane region" description="Helical" evidence="7">
    <location>
        <begin position="225"/>
        <end position="242"/>
    </location>
</feature>
<keyword evidence="3" id="KW-1003">Cell membrane</keyword>
<dbReference type="PROSITE" id="PS50928">
    <property type="entry name" value="ABC_TM1"/>
    <property type="match status" value="1"/>
</dbReference>
<feature type="transmembrane region" description="Helical" evidence="7">
    <location>
        <begin position="14"/>
        <end position="34"/>
    </location>
</feature>
<dbReference type="InterPro" id="IPR000515">
    <property type="entry name" value="MetI-like"/>
</dbReference>
<dbReference type="InterPro" id="IPR035906">
    <property type="entry name" value="MetI-like_sf"/>
</dbReference>
<comment type="caution">
    <text evidence="9">The sequence shown here is derived from an EMBL/GenBank/DDBJ whole genome shotgun (WGS) entry which is preliminary data.</text>
</comment>
<feature type="transmembrane region" description="Helical" evidence="7">
    <location>
        <begin position="109"/>
        <end position="142"/>
    </location>
</feature>
<keyword evidence="5 7" id="KW-1133">Transmembrane helix</keyword>